<sequence length="101" mass="10238">TNLEALRPLMLGEGGGPGLPALLPAGADGAQARSALEDGFTAAVRAAEAIPAPINVAVADAAKRKPVETALQRVKDVRNLLTGTVAPLLEISIGFNELDGD</sequence>
<keyword evidence="2" id="KW-0732">Signal</keyword>
<dbReference type="Proteomes" id="UP001227317">
    <property type="component" value="Unassembled WGS sequence"/>
</dbReference>
<accession>A0ABU0WR38</accession>
<name>A0ABU0WR38_9PROT</name>
<keyword evidence="5" id="KW-1185">Reference proteome</keyword>
<dbReference type="Pfam" id="PF09375">
    <property type="entry name" value="Peptidase_M75"/>
    <property type="match status" value="1"/>
</dbReference>
<protein>
    <recommendedName>
        <fullName evidence="3">Imelysin-like domain-containing protein</fullName>
    </recommendedName>
</protein>
<evidence type="ECO:0000259" key="3">
    <source>
        <dbReference type="Pfam" id="PF09375"/>
    </source>
</evidence>
<dbReference type="InterPro" id="IPR038352">
    <property type="entry name" value="Imelysin_sf"/>
</dbReference>
<comment type="caution">
    <text evidence="4">The sequence shown here is derived from an EMBL/GenBank/DDBJ whole genome shotgun (WGS) entry which is preliminary data.</text>
</comment>
<feature type="domain" description="Imelysin-like" evidence="3">
    <location>
        <begin position="2"/>
        <end position="78"/>
    </location>
</feature>
<proteinExistence type="predicted"/>
<dbReference type="Gene3D" id="1.20.1420.20">
    <property type="entry name" value="M75 peptidase, HXXE motif"/>
    <property type="match status" value="1"/>
</dbReference>
<gene>
    <name evidence="4" type="ORF">QSG27_28750</name>
</gene>
<reference evidence="4 5" key="1">
    <citation type="submission" date="2023-06" db="EMBL/GenBank/DDBJ databases">
        <title>Azospirillum isscasensis sp.nov, a bacterium isolated from rhizosphere soil of rice.</title>
        <authorList>
            <person name="Wang H."/>
        </authorList>
    </citation>
    <scope>NUCLEOTIDE SEQUENCE [LARGE SCALE GENOMIC DNA]</scope>
    <source>
        <strain evidence="4 5">C340-1</strain>
    </source>
</reference>
<dbReference type="EMBL" id="JAUJFI010000330">
    <property type="protein sequence ID" value="MDQ2106709.1"/>
    <property type="molecule type" value="Genomic_DNA"/>
</dbReference>
<comment type="subcellular location">
    <subcellularLocation>
        <location evidence="1">Cell envelope</location>
    </subcellularLocation>
</comment>
<evidence type="ECO:0000313" key="5">
    <source>
        <dbReference type="Proteomes" id="UP001227317"/>
    </source>
</evidence>
<organism evidence="4 5">
    <name type="scientific">Azospirillum isscasi</name>
    <dbReference type="NCBI Taxonomy" id="3053926"/>
    <lineage>
        <taxon>Bacteria</taxon>
        <taxon>Pseudomonadati</taxon>
        <taxon>Pseudomonadota</taxon>
        <taxon>Alphaproteobacteria</taxon>
        <taxon>Rhodospirillales</taxon>
        <taxon>Azospirillaceae</taxon>
        <taxon>Azospirillum</taxon>
    </lineage>
</organism>
<dbReference type="InterPro" id="IPR018976">
    <property type="entry name" value="Imelysin-like"/>
</dbReference>
<evidence type="ECO:0000256" key="1">
    <source>
        <dbReference type="ARBA" id="ARBA00004196"/>
    </source>
</evidence>
<evidence type="ECO:0000313" key="4">
    <source>
        <dbReference type="EMBL" id="MDQ2106709.1"/>
    </source>
</evidence>
<feature type="non-terminal residue" evidence="4">
    <location>
        <position position="1"/>
    </location>
</feature>
<evidence type="ECO:0000256" key="2">
    <source>
        <dbReference type="ARBA" id="ARBA00022729"/>
    </source>
</evidence>